<sequence>MSPPAASNPAQSTTSISTHLADPSLTPLLTTARSQPQLEALTSLTSTALTAHSTALRLGLGTPERLMVEYPGGGPSSSIPSSNPLPAKPHRAPGQRDRCPRKPRHRRRLPGCRGKGGPAAAAPLALGEASDDDDDVGEAEDPPMLIAVVVGSGPDEGREAQRAAARLERLGRSLQREWAAEEMADRNE</sequence>
<evidence type="ECO:0000313" key="2">
    <source>
        <dbReference type="EMBL" id="CAI4215384.1"/>
    </source>
</evidence>
<dbReference type="Pfam" id="PF17233">
    <property type="entry name" value="DUF5308"/>
    <property type="match status" value="1"/>
</dbReference>
<feature type="compositionally biased region" description="Acidic residues" evidence="1">
    <location>
        <begin position="129"/>
        <end position="140"/>
    </location>
</feature>
<feature type="compositionally biased region" description="Low complexity" evidence="1">
    <location>
        <begin position="76"/>
        <end position="85"/>
    </location>
</feature>
<feature type="compositionally biased region" description="Low complexity" evidence="1">
    <location>
        <begin position="118"/>
        <end position="127"/>
    </location>
</feature>
<gene>
    <name evidence="2" type="ORF">PPNO1_LOCUS5096</name>
</gene>
<reference evidence="2" key="1">
    <citation type="submission" date="2022-11" db="EMBL/GenBank/DDBJ databases">
        <authorList>
            <person name="Scott C."/>
            <person name="Bruce N."/>
        </authorList>
    </citation>
    <scope>NUCLEOTIDE SEQUENCE</scope>
</reference>
<proteinExistence type="predicted"/>
<dbReference type="OrthoDB" id="5305418at2759"/>
<name>A0A9P1H4Z4_9PEZI</name>
<organism evidence="2 3">
    <name type="scientific">Parascedosporium putredinis</name>
    <dbReference type="NCBI Taxonomy" id="1442378"/>
    <lineage>
        <taxon>Eukaryota</taxon>
        <taxon>Fungi</taxon>
        <taxon>Dikarya</taxon>
        <taxon>Ascomycota</taxon>
        <taxon>Pezizomycotina</taxon>
        <taxon>Sordariomycetes</taxon>
        <taxon>Hypocreomycetidae</taxon>
        <taxon>Microascales</taxon>
        <taxon>Microascaceae</taxon>
        <taxon>Parascedosporium</taxon>
    </lineage>
</organism>
<dbReference type="AlphaFoldDB" id="A0A9P1H4Z4"/>
<evidence type="ECO:0000256" key="1">
    <source>
        <dbReference type="SAM" id="MobiDB-lite"/>
    </source>
</evidence>
<evidence type="ECO:0000313" key="3">
    <source>
        <dbReference type="Proteomes" id="UP000838763"/>
    </source>
</evidence>
<protein>
    <submittedName>
        <fullName evidence="2">Uncharacterized protein</fullName>
    </submittedName>
</protein>
<feature type="region of interest" description="Disordered" evidence="1">
    <location>
        <begin position="57"/>
        <end position="140"/>
    </location>
</feature>
<feature type="region of interest" description="Disordered" evidence="1">
    <location>
        <begin position="1"/>
        <end position="22"/>
    </location>
</feature>
<accession>A0A9P1H4Z4</accession>
<dbReference type="EMBL" id="CALLCH030000012">
    <property type="protein sequence ID" value="CAI4215384.1"/>
    <property type="molecule type" value="Genomic_DNA"/>
</dbReference>
<feature type="compositionally biased region" description="Polar residues" evidence="1">
    <location>
        <begin position="8"/>
        <end position="18"/>
    </location>
</feature>
<keyword evidence="3" id="KW-1185">Reference proteome</keyword>
<dbReference type="Proteomes" id="UP000838763">
    <property type="component" value="Unassembled WGS sequence"/>
</dbReference>
<feature type="compositionally biased region" description="Basic residues" evidence="1">
    <location>
        <begin position="101"/>
        <end position="110"/>
    </location>
</feature>
<comment type="caution">
    <text evidence="2">The sequence shown here is derived from an EMBL/GenBank/DDBJ whole genome shotgun (WGS) entry which is preliminary data.</text>
</comment>
<dbReference type="InterPro" id="IPR035186">
    <property type="entry name" value="DUF5308"/>
</dbReference>